<dbReference type="EMBL" id="ADZU01000027">
    <property type="protein sequence ID" value="EFS92250.1"/>
    <property type="molecule type" value="Genomic_DNA"/>
</dbReference>
<accession>A0ABN0C4Y1</accession>
<sequence>MIRPSIEAMISQVAGHGYSSIRDPMMELGRITVITGSGNHWSTCPGESHDRFGG</sequence>
<keyword evidence="2" id="KW-1185">Reference proteome</keyword>
<evidence type="ECO:0000313" key="1">
    <source>
        <dbReference type="EMBL" id="EFS92250.1"/>
    </source>
</evidence>
<protein>
    <submittedName>
        <fullName evidence="1">Uncharacterized protein</fullName>
    </submittedName>
</protein>
<proteinExistence type="predicted"/>
<dbReference type="Proteomes" id="UP000003179">
    <property type="component" value="Unassembled WGS sequence"/>
</dbReference>
<dbReference type="GeneID" id="92882049"/>
<organism evidence="1 2">
    <name type="scientific">Cutibacterium modestum HL044PA1</name>
    <dbReference type="NCBI Taxonomy" id="765109"/>
    <lineage>
        <taxon>Bacteria</taxon>
        <taxon>Bacillati</taxon>
        <taxon>Actinomycetota</taxon>
        <taxon>Actinomycetes</taxon>
        <taxon>Propionibacteriales</taxon>
        <taxon>Propionibacteriaceae</taxon>
        <taxon>Cutibacterium</taxon>
        <taxon>Cutibacterium modestum</taxon>
    </lineage>
</organism>
<dbReference type="RefSeq" id="WP_002529107.1">
    <property type="nucleotide sequence ID" value="NZ_GL383185.1"/>
</dbReference>
<comment type="caution">
    <text evidence="1">The sequence shown here is derived from an EMBL/GenBank/DDBJ whole genome shotgun (WGS) entry which is preliminary data.</text>
</comment>
<reference evidence="1" key="1">
    <citation type="submission" date="2010-08" db="EMBL/GenBank/DDBJ databases">
        <authorList>
            <person name="Weinstock G."/>
            <person name="Sodergren E."/>
            <person name="Clifton S."/>
            <person name="Fulton L."/>
            <person name="Fulton B."/>
            <person name="Courtney L."/>
            <person name="Fronick C."/>
            <person name="Harrison M."/>
            <person name="Strong C."/>
            <person name="Farmer C."/>
            <person name="Delahaunty K."/>
            <person name="Markovic C."/>
            <person name="Hall O."/>
            <person name="Minx P."/>
            <person name="Tomlinson C."/>
            <person name="Mitreva M."/>
            <person name="Hou S."/>
            <person name="Chen J."/>
            <person name="Wollam A."/>
            <person name="Pepin K.H."/>
            <person name="Johnson M."/>
            <person name="Bhonagiri V."/>
            <person name="Zhang X."/>
            <person name="Suruliraj S."/>
            <person name="Warren W."/>
            <person name="Chinwalla A."/>
            <person name="Mardis E.R."/>
            <person name="Wilson R.K."/>
        </authorList>
    </citation>
    <scope>NUCLEOTIDE SEQUENCE [LARGE SCALE GENOMIC DNA]</scope>
    <source>
        <strain evidence="1">HL044PA1</strain>
    </source>
</reference>
<name>A0ABN0C4Y1_9ACTN</name>
<evidence type="ECO:0000313" key="2">
    <source>
        <dbReference type="Proteomes" id="UP000003179"/>
    </source>
</evidence>
<gene>
    <name evidence="1" type="ORF">HMPREF9607_01592</name>
</gene>